<gene>
    <name evidence="2" type="ORF">SAMN06265350_10597</name>
</gene>
<organism evidence="2 3">
    <name type="scientific">Solitalea koreensis</name>
    <dbReference type="NCBI Taxonomy" id="543615"/>
    <lineage>
        <taxon>Bacteria</taxon>
        <taxon>Pseudomonadati</taxon>
        <taxon>Bacteroidota</taxon>
        <taxon>Sphingobacteriia</taxon>
        <taxon>Sphingobacteriales</taxon>
        <taxon>Sphingobacteriaceae</taxon>
        <taxon>Solitalea</taxon>
    </lineage>
</organism>
<dbReference type="Gene3D" id="2.40.160.20">
    <property type="match status" value="1"/>
</dbReference>
<protein>
    <recommendedName>
        <fullName evidence="1">DUF6089 domain-containing protein</fullName>
    </recommendedName>
</protein>
<evidence type="ECO:0000313" key="2">
    <source>
        <dbReference type="EMBL" id="SMO65231.1"/>
    </source>
</evidence>
<dbReference type="AlphaFoldDB" id="A0A521D2I2"/>
<evidence type="ECO:0000259" key="1">
    <source>
        <dbReference type="Pfam" id="PF19573"/>
    </source>
</evidence>
<reference evidence="2 3" key="1">
    <citation type="submission" date="2017-05" db="EMBL/GenBank/DDBJ databases">
        <authorList>
            <person name="Varghese N."/>
            <person name="Submissions S."/>
        </authorList>
    </citation>
    <scope>NUCLEOTIDE SEQUENCE [LARGE SCALE GENOMIC DNA]</scope>
    <source>
        <strain evidence="2 3">DSM 21342</strain>
    </source>
</reference>
<accession>A0A521D2I2</accession>
<keyword evidence="3" id="KW-1185">Reference proteome</keyword>
<name>A0A521D2I2_9SPHI</name>
<dbReference type="SUPFAM" id="SSF56925">
    <property type="entry name" value="OMPA-like"/>
    <property type="match status" value="1"/>
</dbReference>
<sequence>MRKQLYFVFITALLLTAYKVNAQKYEIGILGGVSGYKGDINQFNYFKFTDPAFGLVFRNNFNLRNSLKLSLTHGKVRGEDAKSGVSDQIQRNLQFSSSINEVSAQYEFNFFKFNPFEDGQKFTPYLFTGLSVFNFDPKAEDGVRLQPLGTEGQGLANNSDKYSLTQFAVPLGIGFKANLKGQFNIFSELGYRYTFTDYIDDVSSYYANLSMSPNSTTQFYADRSLEAGYPANKPGTQRGDLNKKDMYMFGVVGISISFVSSRCPKF</sequence>
<proteinExistence type="predicted"/>
<dbReference type="InterPro" id="IPR011250">
    <property type="entry name" value="OMP/PagP_B-barrel"/>
</dbReference>
<dbReference type="Pfam" id="PF19573">
    <property type="entry name" value="DUF6089"/>
    <property type="match status" value="1"/>
</dbReference>
<dbReference type="InterPro" id="IPR045743">
    <property type="entry name" value="DUF6089"/>
</dbReference>
<dbReference type="RefSeq" id="WP_142603629.1">
    <property type="nucleotide sequence ID" value="NZ_FXSZ01000005.1"/>
</dbReference>
<feature type="domain" description="DUF6089" evidence="1">
    <location>
        <begin position="9"/>
        <end position="202"/>
    </location>
</feature>
<evidence type="ECO:0000313" key="3">
    <source>
        <dbReference type="Proteomes" id="UP000315971"/>
    </source>
</evidence>
<dbReference type="OrthoDB" id="654178at2"/>
<dbReference type="Proteomes" id="UP000315971">
    <property type="component" value="Unassembled WGS sequence"/>
</dbReference>
<dbReference type="EMBL" id="FXSZ01000005">
    <property type="protein sequence ID" value="SMO65231.1"/>
    <property type="molecule type" value="Genomic_DNA"/>
</dbReference>